<dbReference type="Proteomes" id="UP000183287">
    <property type="component" value="Unassembled WGS sequence"/>
</dbReference>
<protein>
    <submittedName>
        <fullName evidence="1">Uncharacterized protein</fullName>
    </submittedName>
</protein>
<organism evidence="1 2">
    <name type="scientific">Nitrosomonas communis</name>
    <dbReference type="NCBI Taxonomy" id="44574"/>
    <lineage>
        <taxon>Bacteria</taxon>
        <taxon>Pseudomonadati</taxon>
        <taxon>Pseudomonadota</taxon>
        <taxon>Betaproteobacteria</taxon>
        <taxon>Nitrosomonadales</taxon>
        <taxon>Nitrosomonadaceae</taxon>
        <taxon>Nitrosomonas</taxon>
    </lineage>
</organism>
<name>A0A1I4KKU1_9PROT</name>
<dbReference type="EMBL" id="FOUB01000004">
    <property type="protein sequence ID" value="SFL79405.1"/>
    <property type="molecule type" value="Genomic_DNA"/>
</dbReference>
<gene>
    <name evidence="1" type="ORF">SAMN05421863_1004110</name>
</gene>
<sequence length="33" mass="3898">MMKRFMECSDFDGYTIAVIFCAIDDFLKGLETW</sequence>
<proteinExistence type="predicted"/>
<accession>A0A1I4KKU1</accession>
<reference evidence="2" key="1">
    <citation type="submission" date="2016-10" db="EMBL/GenBank/DDBJ databases">
        <authorList>
            <person name="Varghese N."/>
            <person name="Submissions S."/>
        </authorList>
    </citation>
    <scope>NUCLEOTIDE SEQUENCE [LARGE SCALE GENOMIC DNA]</scope>
    <source>
        <strain evidence="2">Nm44</strain>
    </source>
</reference>
<dbReference type="AlphaFoldDB" id="A0A1I4KKU1"/>
<keyword evidence="2" id="KW-1185">Reference proteome</keyword>
<evidence type="ECO:0000313" key="1">
    <source>
        <dbReference type="EMBL" id="SFL79405.1"/>
    </source>
</evidence>
<evidence type="ECO:0000313" key="2">
    <source>
        <dbReference type="Proteomes" id="UP000183287"/>
    </source>
</evidence>